<feature type="transmembrane region" description="Helical" evidence="1">
    <location>
        <begin position="84"/>
        <end position="104"/>
    </location>
</feature>
<dbReference type="EMBL" id="LCQQ01000032">
    <property type="protein sequence ID" value="KKW20469.1"/>
    <property type="molecule type" value="Genomic_DNA"/>
</dbReference>
<evidence type="ECO:0000256" key="1">
    <source>
        <dbReference type="SAM" id="Phobius"/>
    </source>
</evidence>
<gene>
    <name evidence="2" type="ORF">UY61_C0032G0003</name>
</gene>
<dbReference type="Proteomes" id="UP000034201">
    <property type="component" value="Unassembled WGS sequence"/>
</dbReference>
<evidence type="ECO:0000313" key="3">
    <source>
        <dbReference type="Proteomes" id="UP000034201"/>
    </source>
</evidence>
<proteinExistence type="predicted"/>
<keyword evidence="1" id="KW-1133">Transmembrane helix</keyword>
<dbReference type="AlphaFoldDB" id="A0A0G1ZM09"/>
<protein>
    <submittedName>
        <fullName evidence="2">Uncharacterized protein</fullName>
    </submittedName>
</protein>
<sequence length="128" mass="14355">MGTLIPIASYLSWHYGAAYRDMGAIWKDFVWFLYHFFSLPLLLKTFFSPLFRLSERVASFDMEGILETIVVNTVMRLAGMITRALLGAGGILALAMLCAAGILFFIVWTLLPILVFGLFGGSIFFLFL</sequence>
<comment type="caution">
    <text evidence="2">The sequence shown here is derived from an EMBL/GenBank/DDBJ whole genome shotgun (WGS) entry which is preliminary data.</text>
</comment>
<feature type="transmembrane region" description="Helical" evidence="1">
    <location>
        <begin position="29"/>
        <end position="47"/>
    </location>
</feature>
<keyword evidence="1" id="KW-0812">Transmembrane</keyword>
<keyword evidence="1" id="KW-0472">Membrane</keyword>
<accession>A0A0G1ZM09</accession>
<evidence type="ECO:0000313" key="2">
    <source>
        <dbReference type="EMBL" id="KKW20469.1"/>
    </source>
</evidence>
<feature type="transmembrane region" description="Helical" evidence="1">
    <location>
        <begin position="110"/>
        <end position="127"/>
    </location>
</feature>
<name>A0A0G1ZM09_9BACT</name>
<organism evidence="2 3">
    <name type="scientific">Candidatus Adlerbacteria bacterium GW2011_GWC1_50_9</name>
    <dbReference type="NCBI Taxonomy" id="1618608"/>
    <lineage>
        <taxon>Bacteria</taxon>
        <taxon>Candidatus Adleribacteriota</taxon>
    </lineage>
</organism>
<reference evidence="2 3" key="1">
    <citation type="journal article" date="2015" name="Nature">
        <title>rRNA introns, odd ribosomes, and small enigmatic genomes across a large radiation of phyla.</title>
        <authorList>
            <person name="Brown C.T."/>
            <person name="Hug L.A."/>
            <person name="Thomas B.C."/>
            <person name="Sharon I."/>
            <person name="Castelle C.J."/>
            <person name="Singh A."/>
            <person name="Wilkins M.J."/>
            <person name="Williams K.H."/>
            <person name="Banfield J.F."/>
        </authorList>
    </citation>
    <scope>NUCLEOTIDE SEQUENCE [LARGE SCALE GENOMIC DNA]</scope>
</reference>